<dbReference type="Pfam" id="PF08830">
    <property type="entry name" value="DUF1806"/>
    <property type="match status" value="1"/>
</dbReference>
<sequence>MKPIDPIRVQKIIDSFLHKEVYIHLETTTGAYTSHHNQNSMTIVAFVRNAKITFSQGKIKGTGPYRVGLKTEEGWVYAEGLTDYTVDEQNRLLMAGHDRDGKLAIALQISETPFS</sequence>
<reference evidence="1 4" key="2">
    <citation type="submission" date="2016-10" db="EMBL/GenBank/DDBJ databases">
        <title>The whole genome sequencing and assembly of Aeribacillus pallidus KCTC3564 strain.</title>
        <authorList>
            <person name="Lee Y.-J."/>
            <person name="Park M.-K."/>
            <person name="Yi H."/>
            <person name="Bahn Y.-S."/>
            <person name="Kim J.F."/>
            <person name="Lee D.-W."/>
        </authorList>
    </citation>
    <scope>NUCLEOTIDE SEQUENCE [LARGE SCALE GENOMIC DNA]</scope>
    <source>
        <strain evidence="1 4">KCTC3564</strain>
    </source>
</reference>
<organism evidence="2 3">
    <name type="scientific">Aeribacillus pallidus</name>
    <dbReference type="NCBI Taxonomy" id="33936"/>
    <lineage>
        <taxon>Bacteria</taxon>
        <taxon>Bacillati</taxon>
        <taxon>Bacillota</taxon>
        <taxon>Bacilli</taxon>
        <taxon>Bacillales</taxon>
        <taxon>Bacillaceae</taxon>
        <taxon>Aeribacillus</taxon>
    </lineage>
</organism>
<dbReference type="KEGG" id="apak:AP3564_13005"/>
<dbReference type="AlphaFoldDB" id="A0A167YXU3"/>
<dbReference type="InterPro" id="IPR036492">
    <property type="entry name" value="YojF_sf"/>
</dbReference>
<dbReference type="Proteomes" id="UP000214606">
    <property type="component" value="Chromosome"/>
</dbReference>
<evidence type="ECO:0000313" key="3">
    <source>
        <dbReference type="Proteomes" id="UP000076476"/>
    </source>
</evidence>
<dbReference type="SUPFAM" id="SSF89442">
    <property type="entry name" value="Hypothetical protein YojF"/>
    <property type="match status" value="1"/>
</dbReference>
<accession>A0A167YXU3</accession>
<reference evidence="2 3" key="1">
    <citation type="submission" date="2016-04" db="EMBL/GenBank/DDBJ databases">
        <title>Draft genome sequence of Aeribacillus pallidus 8m3 from petroleum reservoir.</title>
        <authorList>
            <person name="Poltaraus A.B."/>
            <person name="Nazina T.N."/>
            <person name="Tourova T.P."/>
            <person name="Malakho S.M."/>
            <person name="Korshunova A.V."/>
            <person name="Sokolova D.S."/>
        </authorList>
    </citation>
    <scope>NUCLEOTIDE SEQUENCE [LARGE SCALE GENOMIC DNA]</scope>
    <source>
        <strain evidence="2 3">8m3</strain>
    </source>
</reference>
<dbReference type="Proteomes" id="UP000076476">
    <property type="component" value="Unassembled WGS sequence"/>
</dbReference>
<evidence type="ECO:0008006" key="5">
    <source>
        <dbReference type="Google" id="ProtNLM"/>
    </source>
</evidence>
<proteinExistence type="predicted"/>
<dbReference type="STRING" id="33936.AZI98_18410"/>
<evidence type="ECO:0000313" key="1">
    <source>
        <dbReference type="EMBL" id="ASS91017.1"/>
    </source>
</evidence>
<name>A0A167YXU3_9BACI</name>
<dbReference type="OrthoDB" id="2352913at2"/>
<dbReference type="EMBL" id="CP017703">
    <property type="protein sequence ID" value="ASS91017.1"/>
    <property type="molecule type" value="Genomic_DNA"/>
</dbReference>
<evidence type="ECO:0000313" key="4">
    <source>
        <dbReference type="Proteomes" id="UP000214606"/>
    </source>
</evidence>
<gene>
    <name evidence="1" type="ORF">AP3564_13005</name>
    <name evidence="2" type="ORF">AZI98_18410</name>
</gene>
<dbReference type="EMBL" id="LWBR01000079">
    <property type="protein sequence ID" value="KZN94675.1"/>
    <property type="molecule type" value="Genomic_DNA"/>
</dbReference>
<dbReference type="RefSeq" id="WP_063389701.1">
    <property type="nucleotide sequence ID" value="NZ_CP017703.1"/>
</dbReference>
<evidence type="ECO:0000313" key="2">
    <source>
        <dbReference type="EMBL" id="KZN94675.1"/>
    </source>
</evidence>
<protein>
    <recommendedName>
        <fullName evidence="5">DUF1806 domain-containing protein</fullName>
    </recommendedName>
</protein>
<keyword evidence="3" id="KW-1185">Reference proteome</keyword>
<dbReference type="InterPro" id="IPR014934">
    <property type="entry name" value="DUF1806"/>
</dbReference>
<accession>A0A163Z300</accession>
<dbReference type="Gene3D" id="2.70.180.10">
    <property type="entry name" value="Hypothetical protein YojF"/>
    <property type="match status" value="1"/>
</dbReference>